<feature type="transmembrane region" description="Helical" evidence="2">
    <location>
        <begin position="76"/>
        <end position="97"/>
    </location>
</feature>
<accession>A0A9X2NF82</accession>
<dbReference type="AlphaFoldDB" id="A0A9X2NF82"/>
<keyword evidence="2" id="KW-0472">Membrane</keyword>
<keyword evidence="4" id="KW-1185">Reference proteome</keyword>
<dbReference type="Proteomes" id="UP001144096">
    <property type="component" value="Unassembled WGS sequence"/>
</dbReference>
<sequence>MTTPAQHDRDQAETRVGRLKQDLRDGLTTPPADVEAMDELVATAHRLLDAELAFDEAKHRLANAELESRHAATQRAVVYFAAPPVLVPLVAAALVLFDVLEPVWLLALVPLFAAGLWIGFGPVRRVGDVIRERTRAAWAGSVTAVLLVAALVPWPGAVVCTILTALGVAATAGLLWRESRIP</sequence>
<keyword evidence="2" id="KW-1133">Transmembrane helix</keyword>
<dbReference type="EMBL" id="JAMXQV010000012">
    <property type="protein sequence ID" value="MCR6485750.1"/>
    <property type="molecule type" value="Genomic_DNA"/>
</dbReference>
<evidence type="ECO:0000313" key="3">
    <source>
        <dbReference type="EMBL" id="MCR6485750.1"/>
    </source>
</evidence>
<gene>
    <name evidence="3" type="ORF">M8542_23275</name>
</gene>
<proteinExistence type="predicted"/>
<feature type="transmembrane region" description="Helical" evidence="2">
    <location>
        <begin position="135"/>
        <end position="152"/>
    </location>
</feature>
<name>A0A9X2NF82_9PSEU</name>
<protein>
    <submittedName>
        <fullName evidence="3">Uncharacterized protein</fullName>
    </submittedName>
</protein>
<dbReference type="RefSeq" id="WP_257922332.1">
    <property type="nucleotide sequence ID" value="NZ_JAMXQV010000012.1"/>
</dbReference>
<feature type="transmembrane region" description="Helical" evidence="2">
    <location>
        <begin position="158"/>
        <end position="176"/>
    </location>
</feature>
<organism evidence="3 4">
    <name type="scientific">Amycolatopsis iheyensis</name>
    <dbReference type="NCBI Taxonomy" id="2945988"/>
    <lineage>
        <taxon>Bacteria</taxon>
        <taxon>Bacillati</taxon>
        <taxon>Actinomycetota</taxon>
        <taxon>Actinomycetes</taxon>
        <taxon>Pseudonocardiales</taxon>
        <taxon>Pseudonocardiaceae</taxon>
        <taxon>Amycolatopsis</taxon>
    </lineage>
</organism>
<comment type="caution">
    <text evidence="3">The sequence shown here is derived from an EMBL/GenBank/DDBJ whole genome shotgun (WGS) entry which is preliminary data.</text>
</comment>
<feature type="region of interest" description="Disordered" evidence="1">
    <location>
        <begin position="1"/>
        <end position="28"/>
    </location>
</feature>
<reference evidence="3" key="1">
    <citation type="submission" date="2022-06" db="EMBL/GenBank/DDBJ databases">
        <title>Amycolatopsis iheyaensis sp. nov., a new species of the genus Amycolatopsis isolated from soil in Iheya island, Japan.</title>
        <authorList>
            <person name="Ngamcharungchit C."/>
            <person name="Kanto H."/>
            <person name="Take A."/>
            <person name="Intra B."/>
            <person name="Matsumoto A."/>
            <person name="Panbangred W."/>
            <person name="Inahashi Y."/>
        </authorList>
    </citation>
    <scope>NUCLEOTIDE SEQUENCE</scope>
    <source>
        <strain evidence="3">OK19-0408</strain>
    </source>
</reference>
<feature type="compositionally biased region" description="Basic and acidic residues" evidence="1">
    <location>
        <begin position="1"/>
        <end position="25"/>
    </location>
</feature>
<evidence type="ECO:0000256" key="2">
    <source>
        <dbReference type="SAM" id="Phobius"/>
    </source>
</evidence>
<feature type="transmembrane region" description="Helical" evidence="2">
    <location>
        <begin position="103"/>
        <end position="123"/>
    </location>
</feature>
<evidence type="ECO:0000256" key="1">
    <source>
        <dbReference type="SAM" id="MobiDB-lite"/>
    </source>
</evidence>
<keyword evidence="2" id="KW-0812">Transmembrane</keyword>
<evidence type="ECO:0000313" key="4">
    <source>
        <dbReference type="Proteomes" id="UP001144096"/>
    </source>
</evidence>